<dbReference type="SUPFAM" id="SSF52283">
    <property type="entry name" value="Formate/glycerate dehydrogenase catalytic domain-like"/>
    <property type="match status" value="1"/>
</dbReference>
<evidence type="ECO:0000313" key="7">
    <source>
        <dbReference type="EMBL" id="EMZ29661.1"/>
    </source>
</evidence>
<accession>N2AND8</accession>
<dbReference type="Pfam" id="PF00389">
    <property type="entry name" value="2-Hacid_dh"/>
    <property type="match status" value="1"/>
</dbReference>
<evidence type="ECO:0000256" key="4">
    <source>
        <dbReference type="RuleBase" id="RU003719"/>
    </source>
</evidence>
<dbReference type="NCBIfam" id="NF006263">
    <property type="entry name" value="PRK08410.1"/>
    <property type="match status" value="1"/>
</dbReference>
<dbReference type="PATRIC" id="fig|1235802.3.peg.1854"/>
<evidence type="ECO:0000259" key="5">
    <source>
        <dbReference type="Pfam" id="PF00389"/>
    </source>
</evidence>
<dbReference type="SUPFAM" id="SSF51735">
    <property type="entry name" value="NAD(P)-binding Rossmann-fold domains"/>
    <property type="match status" value="1"/>
</dbReference>
<evidence type="ECO:0000256" key="3">
    <source>
        <dbReference type="ARBA" id="ARBA00023027"/>
    </source>
</evidence>
<comment type="caution">
    <text evidence="7">The sequence shown here is derived from an EMBL/GenBank/DDBJ whole genome shotgun (WGS) entry which is preliminary data.</text>
</comment>
<dbReference type="InterPro" id="IPR006140">
    <property type="entry name" value="D-isomer_DH_NAD-bd"/>
</dbReference>
<dbReference type="GO" id="GO:0051287">
    <property type="term" value="F:NAD binding"/>
    <property type="evidence" value="ECO:0007669"/>
    <property type="project" value="InterPro"/>
</dbReference>
<evidence type="ECO:0000256" key="1">
    <source>
        <dbReference type="ARBA" id="ARBA00005854"/>
    </source>
</evidence>
<comment type="similarity">
    <text evidence="1 4">Belongs to the D-isomer specific 2-hydroxyacid dehydrogenase family.</text>
</comment>
<evidence type="ECO:0000256" key="2">
    <source>
        <dbReference type="ARBA" id="ARBA00023002"/>
    </source>
</evidence>
<dbReference type="PROSITE" id="PS00670">
    <property type="entry name" value="D_2_HYDROXYACID_DH_2"/>
    <property type="match status" value="1"/>
</dbReference>
<organism evidence="7 8">
    <name type="scientific">Eubacterium plexicaudatum ASF492</name>
    <dbReference type="NCBI Taxonomy" id="1235802"/>
    <lineage>
        <taxon>Bacteria</taxon>
        <taxon>Bacillati</taxon>
        <taxon>Bacillota</taxon>
        <taxon>Clostridia</taxon>
        <taxon>Eubacteriales</taxon>
        <taxon>Eubacteriaceae</taxon>
        <taxon>Eubacterium</taxon>
    </lineage>
</organism>
<dbReference type="InterPro" id="IPR006139">
    <property type="entry name" value="D-isomer_2_OHA_DH_cat_dom"/>
</dbReference>
<dbReference type="AlphaFoldDB" id="N2AND8"/>
<evidence type="ECO:0000313" key="8">
    <source>
        <dbReference type="Proteomes" id="UP000012589"/>
    </source>
</evidence>
<dbReference type="InterPro" id="IPR036291">
    <property type="entry name" value="NAD(P)-bd_dom_sf"/>
</dbReference>
<keyword evidence="8" id="KW-1185">Reference proteome</keyword>
<dbReference type="EMBL" id="AQFT01000056">
    <property type="protein sequence ID" value="EMZ29661.1"/>
    <property type="molecule type" value="Genomic_DNA"/>
</dbReference>
<dbReference type="CDD" id="cd12162">
    <property type="entry name" value="2-Hacid_dh_4"/>
    <property type="match status" value="1"/>
</dbReference>
<dbReference type="InterPro" id="IPR050418">
    <property type="entry name" value="D-iso_2-hydroxyacid_DH_PdxB"/>
</dbReference>
<keyword evidence="3" id="KW-0520">NAD</keyword>
<dbReference type="HOGENOM" id="CLU_019796_1_3_9"/>
<gene>
    <name evidence="7" type="ORF">C823_01753</name>
</gene>
<evidence type="ECO:0008006" key="9">
    <source>
        <dbReference type="Google" id="ProtNLM"/>
    </source>
</evidence>
<dbReference type="Proteomes" id="UP000012589">
    <property type="component" value="Unassembled WGS sequence"/>
</dbReference>
<dbReference type="GO" id="GO:0016616">
    <property type="term" value="F:oxidoreductase activity, acting on the CH-OH group of donors, NAD or NADP as acceptor"/>
    <property type="evidence" value="ECO:0007669"/>
    <property type="project" value="InterPro"/>
</dbReference>
<dbReference type="Gene3D" id="3.40.50.720">
    <property type="entry name" value="NAD(P)-binding Rossmann-like Domain"/>
    <property type="match status" value="2"/>
</dbReference>
<protein>
    <recommendedName>
        <fullName evidence="9">Glycerate dehydrogenase</fullName>
    </recommendedName>
</protein>
<dbReference type="PANTHER" id="PTHR43761:SF1">
    <property type="entry name" value="D-ISOMER SPECIFIC 2-HYDROXYACID DEHYDROGENASE CATALYTIC DOMAIN-CONTAINING PROTEIN-RELATED"/>
    <property type="match status" value="1"/>
</dbReference>
<feature type="domain" description="D-isomer specific 2-hydroxyacid dehydrogenase NAD-binding" evidence="6">
    <location>
        <begin position="106"/>
        <end position="287"/>
    </location>
</feature>
<dbReference type="STRING" id="1235802.C823_01753"/>
<dbReference type="OrthoDB" id="9805416at2"/>
<evidence type="ECO:0000259" key="6">
    <source>
        <dbReference type="Pfam" id="PF02826"/>
    </source>
</evidence>
<dbReference type="Pfam" id="PF02826">
    <property type="entry name" value="2-Hacid_dh_C"/>
    <property type="match status" value="1"/>
</dbReference>
<dbReference type="InterPro" id="IPR029753">
    <property type="entry name" value="D-isomer_DH_CS"/>
</dbReference>
<reference evidence="7 8" key="1">
    <citation type="journal article" date="2014" name="Genome Announc.">
        <title>Draft genome sequences of the altered schaedler flora, a defined bacterial community from gnotobiotic mice.</title>
        <authorList>
            <person name="Wannemuehler M.J."/>
            <person name="Overstreet A.M."/>
            <person name="Ward D.V."/>
            <person name="Phillips G.J."/>
        </authorList>
    </citation>
    <scope>NUCLEOTIDE SEQUENCE [LARGE SCALE GENOMIC DNA]</scope>
    <source>
        <strain evidence="7 8">ASF492</strain>
    </source>
</reference>
<proteinExistence type="inferred from homology"/>
<sequence>MNIVILDADTIGQDIDLSAFEKLGNVTVYGFSSPEEMRERAADADVIILNKMLANAQTLEKASHLKLICVTATGTNNLDKDYLAQRGIAWRNVAGYSTECVTQHTFAMLFYLLEKLPYYDRYVKSEAYVDNTTFTHFTNVFHELCGMTWGIIGLGAIGQRVAQVAAAFGCRIIYYSASGQHDHPDYERVSFDELLSRSDIVSVHAPLTDRTEGLMNRQAFQKMKKSAIFLNLGRGPIVTEQDLADALQAGELAAAGLDVLSAEPMRADNPLKSIKDSGRLFITPHIAWAGVETRRRLMDIIWDQIRTFFDAETSA</sequence>
<dbReference type="PANTHER" id="PTHR43761">
    <property type="entry name" value="D-ISOMER SPECIFIC 2-HYDROXYACID DEHYDROGENASE FAMILY PROTEIN (AFU_ORTHOLOGUE AFUA_1G13630)"/>
    <property type="match status" value="1"/>
</dbReference>
<feature type="domain" description="D-isomer specific 2-hydroxyacid dehydrogenase catalytic" evidence="5">
    <location>
        <begin position="10"/>
        <end position="313"/>
    </location>
</feature>
<keyword evidence="2 4" id="KW-0560">Oxidoreductase</keyword>
<dbReference type="eggNOG" id="COG1052">
    <property type="taxonomic scope" value="Bacteria"/>
</dbReference>
<name>N2AND8_9FIRM</name>